<evidence type="ECO:0000256" key="6">
    <source>
        <dbReference type="ARBA" id="ARBA00022989"/>
    </source>
</evidence>
<dbReference type="InterPro" id="IPR020894">
    <property type="entry name" value="Cadherin_CS"/>
</dbReference>
<dbReference type="InterPro" id="IPR050971">
    <property type="entry name" value="Cadherin-domain_protein"/>
</dbReference>
<dbReference type="EMBL" id="CAXKWB010035769">
    <property type="protein sequence ID" value="CAL4147235.1"/>
    <property type="molecule type" value="Genomic_DNA"/>
</dbReference>
<evidence type="ECO:0000313" key="10">
    <source>
        <dbReference type="EMBL" id="CAL4147235.1"/>
    </source>
</evidence>
<feature type="domain" description="Cadherin" evidence="9">
    <location>
        <begin position="70"/>
        <end position="170"/>
    </location>
</feature>
<dbReference type="AlphaFoldDB" id="A0AAV2RW28"/>
<keyword evidence="6" id="KW-1133">Transmembrane helix</keyword>
<keyword evidence="3" id="KW-0677">Repeat</keyword>
<gene>
    <name evidence="10" type="ORF">MNOR_LOCUS30002</name>
</gene>
<keyword evidence="7" id="KW-0472">Membrane</keyword>
<evidence type="ECO:0000256" key="1">
    <source>
        <dbReference type="ARBA" id="ARBA00004370"/>
    </source>
</evidence>
<dbReference type="InterPro" id="IPR015919">
    <property type="entry name" value="Cadherin-like_sf"/>
</dbReference>
<keyword evidence="11" id="KW-1185">Reference proteome</keyword>
<evidence type="ECO:0000256" key="8">
    <source>
        <dbReference type="PROSITE-ProRule" id="PRU00043"/>
    </source>
</evidence>
<dbReference type="SMART" id="SM00112">
    <property type="entry name" value="CA"/>
    <property type="match status" value="2"/>
</dbReference>
<dbReference type="CDD" id="cd11304">
    <property type="entry name" value="Cadherin_repeat"/>
    <property type="match status" value="2"/>
</dbReference>
<sequence length="192" mass="21031">NYTIMNMKGYFVIHPTVGVIKTTGQPFDREKQEYYSLLVKAQDVHDPENQGLTVVNIVVLDVNDNSPVFVNLPLHALVTTNSERGTMITKVHAVDQDSGESGFVRYELVRGSGELFGISETTGEVHLKQQMTQPGVTHSLTVAAVDGGRPPYSSHQQLNIKVVAAEGPIFTEMIFKFTVAEDAAYGTNIGHL</sequence>
<dbReference type="PROSITE" id="PS50268">
    <property type="entry name" value="CADHERIN_2"/>
    <property type="match status" value="2"/>
</dbReference>
<evidence type="ECO:0000256" key="2">
    <source>
        <dbReference type="ARBA" id="ARBA00022692"/>
    </source>
</evidence>
<comment type="caution">
    <text evidence="10">The sequence shown here is derived from an EMBL/GenBank/DDBJ whole genome shotgun (WGS) entry which is preliminary data.</text>
</comment>
<protein>
    <recommendedName>
        <fullName evidence="9">Cadherin domain-containing protein</fullName>
    </recommendedName>
</protein>
<keyword evidence="2" id="KW-0812">Transmembrane</keyword>
<evidence type="ECO:0000313" key="11">
    <source>
        <dbReference type="Proteomes" id="UP001497623"/>
    </source>
</evidence>
<dbReference type="PANTHER" id="PTHR24025:SF31">
    <property type="entry name" value="NEURAL-CADHERIN"/>
    <property type="match status" value="1"/>
</dbReference>
<dbReference type="PRINTS" id="PR00205">
    <property type="entry name" value="CADHERIN"/>
</dbReference>
<dbReference type="SUPFAM" id="SSF49313">
    <property type="entry name" value="Cadherin-like"/>
    <property type="match status" value="2"/>
</dbReference>
<dbReference type="FunFam" id="2.60.40.60:FF:000021">
    <property type="entry name" value="FAT atypical cadherin 1"/>
    <property type="match status" value="1"/>
</dbReference>
<keyword evidence="4 8" id="KW-0106">Calcium</keyword>
<accession>A0AAV2RW28</accession>
<evidence type="ECO:0000256" key="4">
    <source>
        <dbReference type="ARBA" id="ARBA00022837"/>
    </source>
</evidence>
<dbReference type="GO" id="GO:0005886">
    <property type="term" value="C:plasma membrane"/>
    <property type="evidence" value="ECO:0007669"/>
    <property type="project" value="InterPro"/>
</dbReference>
<dbReference type="GO" id="GO:0005509">
    <property type="term" value="F:calcium ion binding"/>
    <property type="evidence" value="ECO:0007669"/>
    <property type="project" value="UniProtKB-UniRule"/>
</dbReference>
<reference evidence="10 11" key="1">
    <citation type="submission" date="2024-05" db="EMBL/GenBank/DDBJ databases">
        <authorList>
            <person name="Wallberg A."/>
        </authorList>
    </citation>
    <scope>NUCLEOTIDE SEQUENCE [LARGE SCALE GENOMIC DNA]</scope>
</reference>
<dbReference type="InterPro" id="IPR002126">
    <property type="entry name" value="Cadherin-like_dom"/>
</dbReference>
<dbReference type="Gene3D" id="2.60.40.60">
    <property type="entry name" value="Cadherins"/>
    <property type="match status" value="2"/>
</dbReference>
<evidence type="ECO:0000256" key="3">
    <source>
        <dbReference type="ARBA" id="ARBA00022737"/>
    </source>
</evidence>
<evidence type="ECO:0000256" key="5">
    <source>
        <dbReference type="ARBA" id="ARBA00022889"/>
    </source>
</evidence>
<evidence type="ECO:0000259" key="9">
    <source>
        <dbReference type="PROSITE" id="PS50268"/>
    </source>
</evidence>
<proteinExistence type="predicted"/>
<keyword evidence="5" id="KW-0130">Cell adhesion</keyword>
<feature type="domain" description="Cadherin" evidence="9">
    <location>
        <begin position="2"/>
        <end position="69"/>
    </location>
</feature>
<comment type="subcellular location">
    <subcellularLocation>
        <location evidence="1">Membrane</location>
    </subcellularLocation>
</comment>
<dbReference type="Proteomes" id="UP001497623">
    <property type="component" value="Unassembled WGS sequence"/>
</dbReference>
<organism evidence="10 11">
    <name type="scientific">Meganyctiphanes norvegica</name>
    <name type="common">Northern krill</name>
    <name type="synonym">Thysanopoda norvegica</name>
    <dbReference type="NCBI Taxonomy" id="48144"/>
    <lineage>
        <taxon>Eukaryota</taxon>
        <taxon>Metazoa</taxon>
        <taxon>Ecdysozoa</taxon>
        <taxon>Arthropoda</taxon>
        <taxon>Crustacea</taxon>
        <taxon>Multicrustacea</taxon>
        <taxon>Malacostraca</taxon>
        <taxon>Eumalacostraca</taxon>
        <taxon>Eucarida</taxon>
        <taxon>Euphausiacea</taxon>
        <taxon>Euphausiidae</taxon>
        <taxon>Meganyctiphanes</taxon>
    </lineage>
</organism>
<dbReference type="PROSITE" id="PS00232">
    <property type="entry name" value="CADHERIN_1"/>
    <property type="match status" value="1"/>
</dbReference>
<evidence type="ECO:0000256" key="7">
    <source>
        <dbReference type="ARBA" id="ARBA00023136"/>
    </source>
</evidence>
<feature type="non-terminal residue" evidence="10">
    <location>
        <position position="192"/>
    </location>
</feature>
<dbReference type="GO" id="GO:0007156">
    <property type="term" value="P:homophilic cell adhesion via plasma membrane adhesion molecules"/>
    <property type="evidence" value="ECO:0007669"/>
    <property type="project" value="InterPro"/>
</dbReference>
<feature type="non-terminal residue" evidence="10">
    <location>
        <position position="1"/>
    </location>
</feature>
<dbReference type="GO" id="GO:0005911">
    <property type="term" value="C:cell-cell junction"/>
    <property type="evidence" value="ECO:0007669"/>
    <property type="project" value="TreeGrafter"/>
</dbReference>
<dbReference type="Pfam" id="PF00028">
    <property type="entry name" value="Cadherin"/>
    <property type="match status" value="2"/>
</dbReference>
<name>A0AAV2RW28_MEGNR</name>
<dbReference type="PANTHER" id="PTHR24025">
    <property type="entry name" value="DESMOGLEIN FAMILY MEMBER"/>
    <property type="match status" value="1"/>
</dbReference>